<sequence>MYLTRVRRRRPLLLFTALLSVAGLTVGTTGALAAPPGEPENQWQYDHWPQQQPWQETPGGPRVMAQAGFPGPVDPQNWVNPDHMTWERDYKKVPGTNWSDPEVKGSVKNFKGALVLLDYPNQPFVVTQPAHSTVFGNPSTEAHDIPRAQVGQFYQDFLNKPGGLNRGHTVHEYWMEDSGGRYGVDLKAFGPYTMPGKDHEYGMEFQAGTSCPAGDKCDRDLRTDGKAAWVAEVGAEVPAGFDFVYFLSAGQDESGTWQEFGMMKFRNKEDVTDAFGPPDEALPNWAPTRYVDWTSWASASAMWPNAGGGSSTQAESSGQGVYAHELSHLLGIGDNYNNPYSNPRRRDYTGIWDMLSRGSFNGPGGPHSRWVIPSTGGGSMGAQHVLRNKIKLGIVDEKNVLRLSREALAESGLVVAQVTARTVQPGPRGLMGVNIALGTGDLSPACDVNTNPFCDGGGYQNYTVEVVDRMGADSFTPDAGVLLTKTKNEDRAPFGWVIDANPQDIGMTDYVLPDGTKVPITIGDYRQLSDALFHAGTNSGSEYEYVDTANRLHFYVLDIKRDRRGILSYTVAIRSLDGAGPQRRGVRLEPTHGHTNSSGFATCRFPLINTGRGAPPAGRHPEDVRAYLDNDVYRLTATTKDRGWTVQLPNALATAKFGQDVEVPVYVKQDGRSRSTKVTLTATSESNPGKTATATCEIKGR</sequence>
<keyword evidence="4" id="KW-0482">Metalloprotease</keyword>
<gene>
    <name evidence="4" type="ORF">CLV40_105314</name>
</gene>
<protein>
    <submittedName>
        <fullName evidence="4">M6 family metalloprotease-like protein</fullName>
    </submittedName>
</protein>
<dbReference type="Pfam" id="PF05547">
    <property type="entry name" value="Peptidase_M6"/>
    <property type="match status" value="1"/>
</dbReference>
<evidence type="ECO:0000256" key="2">
    <source>
        <dbReference type="SAM" id="SignalP"/>
    </source>
</evidence>
<dbReference type="EMBL" id="PTIX01000005">
    <property type="protein sequence ID" value="PPK68585.1"/>
    <property type="molecule type" value="Genomic_DNA"/>
</dbReference>
<dbReference type="OrthoDB" id="5165286at2"/>
<feature type="region of interest" description="Disordered" evidence="1">
    <location>
        <begin position="682"/>
        <end position="701"/>
    </location>
</feature>
<dbReference type="Proteomes" id="UP000239203">
    <property type="component" value="Unassembled WGS sequence"/>
</dbReference>
<accession>A0A2S6GTL4</accession>
<evidence type="ECO:0000313" key="4">
    <source>
        <dbReference type="EMBL" id="PPK68585.1"/>
    </source>
</evidence>
<dbReference type="SUPFAM" id="SSF55486">
    <property type="entry name" value="Metalloproteases ('zincins'), catalytic domain"/>
    <property type="match status" value="1"/>
</dbReference>
<dbReference type="AlphaFoldDB" id="A0A2S6GTL4"/>
<dbReference type="InterPro" id="IPR008757">
    <property type="entry name" value="Peptidase_M6-like_domain"/>
</dbReference>
<dbReference type="GO" id="GO:0006508">
    <property type="term" value="P:proteolysis"/>
    <property type="evidence" value="ECO:0007669"/>
    <property type="project" value="UniProtKB-KW"/>
</dbReference>
<feature type="signal peptide" evidence="2">
    <location>
        <begin position="1"/>
        <end position="33"/>
    </location>
</feature>
<keyword evidence="2" id="KW-0732">Signal</keyword>
<keyword evidence="5" id="KW-1185">Reference proteome</keyword>
<keyword evidence="4" id="KW-0378">Hydrolase</keyword>
<dbReference type="NCBIfam" id="TIGR03296">
    <property type="entry name" value="M6dom_TIGR03296"/>
    <property type="match status" value="1"/>
</dbReference>
<evidence type="ECO:0000313" key="5">
    <source>
        <dbReference type="Proteomes" id="UP000239203"/>
    </source>
</evidence>
<reference evidence="4 5" key="1">
    <citation type="submission" date="2018-02" db="EMBL/GenBank/DDBJ databases">
        <title>Genomic Encyclopedia of Archaeal and Bacterial Type Strains, Phase II (KMG-II): from individual species to whole genera.</title>
        <authorList>
            <person name="Goeker M."/>
        </authorList>
    </citation>
    <scope>NUCLEOTIDE SEQUENCE [LARGE SCALE GENOMIC DNA]</scope>
    <source>
        <strain evidence="4 5">YU 961-1</strain>
    </source>
</reference>
<proteinExistence type="predicted"/>
<organism evidence="4 5">
    <name type="scientific">Actinokineospora auranticolor</name>
    <dbReference type="NCBI Taxonomy" id="155976"/>
    <lineage>
        <taxon>Bacteria</taxon>
        <taxon>Bacillati</taxon>
        <taxon>Actinomycetota</taxon>
        <taxon>Actinomycetes</taxon>
        <taxon>Pseudonocardiales</taxon>
        <taxon>Pseudonocardiaceae</taxon>
        <taxon>Actinokineospora</taxon>
    </lineage>
</organism>
<keyword evidence="4" id="KW-0645">Protease</keyword>
<evidence type="ECO:0000259" key="3">
    <source>
        <dbReference type="Pfam" id="PF05547"/>
    </source>
</evidence>
<name>A0A2S6GTL4_9PSEU</name>
<evidence type="ECO:0000256" key="1">
    <source>
        <dbReference type="SAM" id="MobiDB-lite"/>
    </source>
</evidence>
<feature type="domain" description="Peptidase M6-like" evidence="3">
    <location>
        <begin position="313"/>
        <end position="364"/>
    </location>
</feature>
<dbReference type="RefSeq" id="WP_104479032.1">
    <property type="nucleotide sequence ID" value="NZ_CP154825.1"/>
</dbReference>
<dbReference type="GO" id="GO:0008237">
    <property type="term" value="F:metallopeptidase activity"/>
    <property type="evidence" value="ECO:0007669"/>
    <property type="project" value="UniProtKB-KW"/>
</dbReference>
<feature type="compositionally biased region" description="Polar residues" evidence="1">
    <location>
        <begin position="682"/>
        <end position="694"/>
    </location>
</feature>
<feature type="chain" id="PRO_5017991278" evidence="2">
    <location>
        <begin position="34"/>
        <end position="701"/>
    </location>
</feature>
<comment type="caution">
    <text evidence="4">The sequence shown here is derived from an EMBL/GenBank/DDBJ whole genome shotgun (WGS) entry which is preliminary data.</text>
</comment>